<dbReference type="EMBL" id="FOMO01000008">
    <property type="protein sequence ID" value="SFE07278.1"/>
    <property type="molecule type" value="Genomic_DNA"/>
</dbReference>
<dbReference type="InterPro" id="IPR052017">
    <property type="entry name" value="TSUP"/>
</dbReference>
<keyword evidence="3" id="KW-0813">Transport</keyword>
<sequence>MHDATFYLLFLLGTFLAAGLVKGVTGMGLPTVAMGLLGTVMAPAAAAAILVVPSFVTNLWQLFSGPALAPLLRRLWPMMLCIVLGTLAASTLLVVATPLWSGFWLGIALIVYALYALLAPALRVSARLERWLSPVVGLATGVVTGATGVLVMPAVPYLGSLNLSRDELVQALGLSFSVSTLALAIGLYWHGAFQVRQLGTSTAAIVPALLGMWLGQRLRARISPVRFRQCFMAFLILLGLELAARPLF</sequence>
<name>A0A1I1XKX0_PSEOC</name>
<evidence type="ECO:0000256" key="6">
    <source>
        <dbReference type="ARBA" id="ARBA00022989"/>
    </source>
</evidence>
<keyword evidence="6 8" id="KW-1133">Transmembrane helix</keyword>
<evidence type="ECO:0000256" key="8">
    <source>
        <dbReference type="RuleBase" id="RU363041"/>
    </source>
</evidence>
<evidence type="ECO:0000256" key="4">
    <source>
        <dbReference type="ARBA" id="ARBA00022475"/>
    </source>
</evidence>
<evidence type="ECO:0000256" key="2">
    <source>
        <dbReference type="ARBA" id="ARBA00009142"/>
    </source>
</evidence>
<feature type="transmembrane region" description="Helical" evidence="8">
    <location>
        <begin position="6"/>
        <end position="25"/>
    </location>
</feature>
<keyword evidence="5 8" id="KW-0812">Transmembrane</keyword>
<evidence type="ECO:0000256" key="3">
    <source>
        <dbReference type="ARBA" id="ARBA00022448"/>
    </source>
</evidence>
<protein>
    <recommendedName>
        <fullName evidence="8">Probable membrane transporter protein</fullName>
    </recommendedName>
</protein>
<dbReference type="Pfam" id="PF01925">
    <property type="entry name" value="TauE"/>
    <property type="match status" value="1"/>
</dbReference>
<evidence type="ECO:0000256" key="5">
    <source>
        <dbReference type="ARBA" id="ARBA00022692"/>
    </source>
</evidence>
<evidence type="ECO:0000313" key="9">
    <source>
        <dbReference type="EMBL" id="SFE07278.1"/>
    </source>
</evidence>
<dbReference type="PANTHER" id="PTHR30269">
    <property type="entry name" value="TRANSMEMBRANE PROTEIN YFCA"/>
    <property type="match status" value="1"/>
</dbReference>
<comment type="subcellular location">
    <subcellularLocation>
        <location evidence="1 8">Cell membrane</location>
        <topology evidence="1 8">Multi-pass membrane protein</topology>
    </subcellularLocation>
</comment>
<feature type="transmembrane region" description="Helical" evidence="8">
    <location>
        <begin position="135"/>
        <end position="159"/>
    </location>
</feature>
<accession>A0A1I1XKX0</accession>
<dbReference type="RefSeq" id="WP_093505986.1">
    <property type="nucleotide sequence ID" value="NZ_BSSG01000008.1"/>
</dbReference>
<evidence type="ECO:0000256" key="7">
    <source>
        <dbReference type="ARBA" id="ARBA00023136"/>
    </source>
</evidence>
<dbReference type="AlphaFoldDB" id="A0A1I1XKX0"/>
<feature type="transmembrane region" description="Helical" evidence="8">
    <location>
        <begin position="171"/>
        <end position="189"/>
    </location>
</feature>
<feature type="transmembrane region" description="Helical" evidence="8">
    <location>
        <begin position="103"/>
        <end position="123"/>
    </location>
</feature>
<proteinExistence type="inferred from homology"/>
<evidence type="ECO:0000256" key="1">
    <source>
        <dbReference type="ARBA" id="ARBA00004651"/>
    </source>
</evidence>
<feature type="transmembrane region" description="Helical" evidence="8">
    <location>
        <begin position="32"/>
        <end position="55"/>
    </location>
</feature>
<reference evidence="10" key="1">
    <citation type="submission" date="2016-10" db="EMBL/GenBank/DDBJ databases">
        <authorList>
            <person name="Varghese N."/>
            <person name="Submissions S."/>
        </authorList>
    </citation>
    <scope>NUCLEOTIDE SEQUENCE [LARGE SCALE GENOMIC DNA]</scope>
    <source>
        <strain evidence="10">JCM 2783</strain>
    </source>
</reference>
<keyword evidence="4 8" id="KW-1003">Cell membrane</keyword>
<dbReference type="GO" id="GO:0005886">
    <property type="term" value="C:plasma membrane"/>
    <property type="evidence" value="ECO:0007669"/>
    <property type="project" value="UniProtKB-SubCell"/>
</dbReference>
<feature type="transmembrane region" description="Helical" evidence="8">
    <location>
        <begin position="75"/>
        <end position="96"/>
    </location>
</feature>
<evidence type="ECO:0000313" key="10">
    <source>
        <dbReference type="Proteomes" id="UP000243950"/>
    </source>
</evidence>
<dbReference type="PANTHER" id="PTHR30269:SF32">
    <property type="entry name" value="MEMBRANE TRANSPORTER PROTEIN-RELATED"/>
    <property type="match status" value="1"/>
</dbReference>
<dbReference type="InterPro" id="IPR002781">
    <property type="entry name" value="TM_pro_TauE-like"/>
</dbReference>
<organism evidence="9 10">
    <name type="scientific">Pseudomonas straminea</name>
    <dbReference type="NCBI Taxonomy" id="47882"/>
    <lineage>
        <taxon>Bacteria</taxon>
        <taxon>Pseudomonadati</taxon>
        <taxon>Pseudomonadota</taxon>
        <taxon>Gammaproteobacteria</taxon>
        <taxon>Pseudomonadales</taxon>
        <taxon>Pseudomonadaceae</taxon>
        <taxon>Phytopseudomonas</taxon>
    </lineage>
</organism>
<dbReference type="Proteomes" id="UP000243950">
    <property type="component" value="Unassembled WGS sequence"/>
</dbReference>
<feature type="transmembrane region" description="Helical" evidence="8">
    <location>
        <begin position="227"/>
        <end position="244"/>
    </location>
</feature>
<gene>
    <name evidence="9" type="ORF">SAMN05216372_10845</name>
</gene>
<comment type="similarity">
    <text evidence="2 8">Belongs to the 4-toluene sulfonate uptake permease (TSUP) (TC 2.A.102) family.</text>
</comment>
<keyword evidence="7 8" id="KW-0472">Membrane</keyword>
<keyword evidence="10" id="KW-1185">Reference proteome</keyword>